<sequence length="288" mass="33752">MKKSYRVVPPEGGSPQDTRLDSTVLNGTNLGPFLRQVGKRIENIRFSNVKIVKSNNYYEIHVPERPFLLGTRQQSCSHEKEYSRSQEYRARSVKRAKDTIRRLVIGNFTTTAKFLTLTFNQDLCDFDINDLSACNKSMSIFFHLLRRLYGNYKYVSVAEFQQRGAVHYHVLNDLPYIDKNVIYNFWGLGFIDIKKLHRIETAAMYLLKYLSKGLNDERYKNKRIYSASKNLIRPVNIYNSRAEDIKRILEQMREPDFKYVLKSTENGNIFVSEYILGYNLGNNEPNRP</sequence>
<proteinExistence type="predicted"/>
<evidence type="ECO:0000259" key="2">
    <source>
        <dbReference type="Pfam" id="PF23343"/>
    </source>
</evidence>
<evidence type="ECO:0000256" key="1">
    <source>
        <dbReference type="SAM" id="MobiDB-lite"/>
    </source>
</evidence>
<dbReference type="EMBL" id="LCDU01000010">
    <property type="protein sequence ID" value="KKS60064.1"/>
    <property type="molecule type" value="Genomic_DNA"/>
</dbReference>
<accession>A0A0G1AGG1</accession>
<dbReference type="AlphaFoldDB" id="A0A0G1AGG1"/>
<dbReference type="Proteomes" id="UP000034678">
    <property type="component" value="Unassembled WGS sequence"/>
</dbReference>
<reference evidence="3 4" key="1">
    <citation type="journal article" date="2015" name="Nature">
        <title>rRNA introns, odd ribosomes, and small enigmatic genomes across a large radiation of phyla.</title>
        <authorList>
            <person name="Brown C.T."/>
            <person name="Hug L.A."/>
            <person name="Thomas B.C."/>
            <person name="Sharon I."/>
            <person name="Castelle C.J."/>
            <person name="Singh A."/>
            <person name="Wilkins M.J."/>
            <person name="Williams K.H."/>
            <person name="Banfield J.F."/>
        </authorList>
    </citation>
    <scope>NUCLEOTIDE SEQUENCE [LARGE SCALE GENOMIC DNA]</scope>
</reference>
<name>A0A0G1AGG1_UNCKA</name>
<feature type="region of interest" description="Disordered" evidence="1">
    <location>
        <begin position="1"/>
        <end position="21"/>
    </location>
</feature>
<protein>
    <recommendedName>
        <fullName evidence="2">Replication-associated protein ORF2/G2P domain-containing protein</fullName>
    </recommendedName>
</protein>
<organism evidence="3 4">
    <name type="scientific">candidate division WWE3 bacterium GW2011_GWF2_42_42</name>
    <dbReference type="NCBI Taxonomy" id="1619142"/>
    <lineage>
        <taxon>Bacteria</taxon>
        <taxon>Katanobacteria</taxon>
    </lineage>
</organism>
<comment type="caution">
    <text evidence="3">The sequence shown here is derived from an EMBL/GenBank/DDBJ whole genome shotgun (WGS) entry which is preliminary data.</text>
</comment>
<dbReference type="Pfam" id="PF23343">
    <property type="entry name" value="REP_ORF2-G2P"/>
    <property type="match status" value="1"/>
</dbReference>
<feature type="domain" description="Replication-associated protein ORF2/G2P" evidence="2">
    <location>
        <begin position="113"/>
        <end position="213"/>
    </location>
</feature>
<gene>
    <name evidence="3" type="ORF">UV26_C0010G0017</name>
</gene>
<evidence type="ECO:0000313" key="3">
    <source>
        <dbReference type="EMBL" id="KKS60064.1"/>
    </source>
</evidence>
<dbReference type="InterPro" id="IPR056906">
    <property type="entry name" value="ORF2/G2P_dom"/>
</dbReference>
<evidence type="ECO:0000313" key="4">
    <source>
        <dbReference type="Proteomes" id="UP000034678"/>
    </source>
</evidence>